<dbReference type="GO" id="GO:0016024">
    <property type="term" value="P:CDP-diacylglycerol biosynthetic process"/>
    <property type="evidence" value="ECO:0007669"/>
    <property type="project" value="UniProtKB-UniPathway"/>
</dbReference>
<feature type="compositionally biased region" description="Low complexity" evidence="19">
    <location>
        <begin position="99"/>
        <end position="120"/>
    </location>
</feature>
<dbReference type="GO" id="GO:0005789">
    <property type="term" value="C:endoplasmic reticulum membrane"/>
    <property type="evidence" value="ECO:0007669"/>
    <property type="project" value="TreeGrafter"/>
</dbReference>
<evidence type="ECO:0000256" key="10">
    <source>
        <dbReference type="ARBA" id="ARBA00022695"/>
    </source>
</evidence>
<evidence type="ECO:0000256" key="11">
    <source>
        <dbReference type="ARBA" id="ARBA00022989"/>
    </source>
</evidence>
<keyword evidence="8" id="KW-0808">Transferase</keyword>
<dbReference type="InterPro" id="IPR016720">
    <property type="entry name" value="PC_Trfase_euk"/>
</dbReference>
<feature type="compositionally biased region" description="Basic residues" evidence="19">
    <location>
        <begin position="1"/>
        <end position="10"/>
    </location>
</feature>
<dbReference type="PANTHER" id="PTHR13773">
    <property type="entry name" value="PHOSPHATIDATE CYTIDYLYLTRANSFERASE"/>
    <property type="match status" value="1"/>
</dbReference>
<evidence type="ECO:0000256" key="15">
    <source>
        <dbReference type="ARBA" id="ARBA00023264"/>
    </source>
</evidence>
<gene>
    <name evidence="21" type="ORF">OAUR00152_LOCUS3262</name>
</gene>
<evidence type="ECO:0000256" key="3">
    <source>
        <dbReference type="ARBA" id="ARBA00005119"/>
    </source>
</evidence>
<keyword evidence="10" id="KW-0548">Nucleotidyltransferase</keyword>
<proteinExistence type="inferred from homology"/>
<evidence type="ECO:0000256" key="18">
    <source>
        <dbReference type="ARBA" id="ARBA00033406"/>
    </source>
</evidence>
<sequence length="585" mass="64551">MSTTLRRRRGAPPSSSSSAGLDHQSGPDPLPEQEESQNGGAIFEDGEGAAPTTDPITRRVGSRMMSQAERESTKELSSLVSEADGEGGAGGEGTRAADEASAVAAGESSSASASTPDGASLPPSSPNAPGRRREGGERDDDHDGAVVSSSGSGSMTREAVAKDENRIKKFLVRAVSGFSMVGVFLGFLYLGHVYICALIAFVEVFLFRELVKVRYNTFFHIIEDTIPFFRTTQWMWFAIAIFYTYSDFVVEVVASNTALHHLLPYAQFQTPMAFVLYSGTFVLTIATMQVGHIRFQLNQLCWTIVVLCLTVGQLKYIMHNVYNGLFWFALPLSLVITNDVFAYFAGMTCGRKFIHKPFIPLSPNKTWEGFIGGWIFTMIIGWYMSGFMARFTWLTCPTNQFRLFPEPLECDLDPVFHKSMSIFPPQIFEVFPSALIKMMPGVVNICSVGGNPTDLTPCVSGEPTHSHHHFELILREVYPVQIHALSLSMFASLVAPFGGFLASAIKRAYGVKNFDSIIPGHGGMMDRMDCQFLMALCTWVHYNTFVAAATVSVPKMIYLYKLMKESEQVEFLERITALSSERSHG</sequence>
<name>A0A7S4HS01_9STRA</name>
<evidence type="ECO:0000256" key="16">
    <source>
        <dbReference type="ARBA" id="ARBA00029893"/>
    </source>
</evidence>
<reference evidence="21" key="1">
    <citation type="submission" date="2021-01" db="EMBL/GenBank/DDBJ databases">
        <authorList>
            <person name="Corre E."/>
            <person name="Pelletier E."/>
            <person name="Niang G."/>
            <person name="Scheremetjew M."/>
            <person name="Finn R."/>
            <person name="Kale V."/>
            <person name="Holt S."/>
            <person name="Cochrane G."/>
            <person name="Meng A."/>
            <person name="Brown T."/>
            <person name="Cohen L."/>
        </authorList>
    </citation>
    <scope>NUCLEOTIDE SEQUENCE</scope>
    <source>
        <strain evidence="21">Isolate 1302-5</strain>
    </source>
</reference>
<evidence type="ECO:0000256" key="13">
    <source>
        <dbReference type="ARBA" id="ARBA00023136"/>
    </source>
</evidence>
<keyword evidence="9 20" id="KW-0812">Transmembrane</keyword>
<keyword evidence="11 20" id="KW-1133">Transmembrane helix</keyword>
<evidence type="ECO:0000256" key="8">
    <source>
        <dbReference type="ARBA" id="ARBA00022679"/>
    </source>
</evidence>
<dbReference type="UniPathway" id="UPA00557">
    <property type="reaction ID" value="UER00614"/>
</dbReference>
<evidence type="ECO:0000256" key="1">
    <source>
        <dbReference type="ARBA" id="ARBA00001698"/>
    </source>
</evidence>
<comment type="subcellular location">
    <subcellularLocation>
        <location evidence="2">Membrane</location>
        <topology evidence="2">Multi-pass membrane protein</topology>
    </subcellularLocation>
</comment>
<feature type="transmembrane region" description="Helical" evidence="20">
    <location>
        <begin position="366"/>
        <end position="384"/>
    </location>
</feature>
<feature type="transmembrane region" description="Helical" evidence="20">
    <location>
        <begin position="324"/>
        <end position="345"/>
    </location>
</feature>
<comment type="pathway">
    <text evidence="3">Phospholipid metabolism; CDP-diacylglycerol biosynthesis; CDP-diacylglycerol from sn-glycerol 3-phosphate: step 3/3.</text>
</comment>
<feature type="region of interest" description="Disordered" evidence="19">
    <location>
        <begin position="1"/>
        <end position="160"/>
    </location>
</feature>
<evidence type="ECO:0000256" key="9">
    <source>
        <dbReference type="ARBA" id="ARBA00022692"/>
    </source>
</evidence>
<evidence type="ECO:0000256" key="6">
    <source>
        <dbReference type="ARBA" id="ARBA00012487"/>
    </source>
</evidence>
<dbReference type="EC" id="2.7.7.41" evidence="6"/>
<comment type="pathway">
    <text evidence="4">Lipid metabolism.</text>
</comment>
<feature type="transmembrane region" description="Helical" evidence="20">
    <location>
        <begin position="482"/>
        <end position="505"/>
    </location>
</feature>
<feature type="compositionally biased region" description="Low complexity" evidence="19">
    <location>
        <begin position="11"/>
        <end position="20"/>
    </location>
</feature>
<evidence type="ECO:0000256" key="5">
    <source>
        <dbReference type="ARBA" id="ARBA00010185"/>
    </source>
</evidence>
<evidence type="ECO:0000313" key="21">
    <source>
        <dbReference type="EMBL" id="CAE2207549.1"/>
    </source>
</evidence>
<feature type="transmembrane region" description="Helical" evidence="20">
    <location>
        <begin position="195"/>
        <end position="213"/>
    </location>
</feature>
<keyword evidence="7" id="KW-0444">Lipid biosynthesis</keyword>
<evidence type="ECO:0000256" key="14">
    <source>
        <dbReference type="ARBA" id="ARBA00023209"/>
    </source>
</evidence>
<evidence type="ECO:0000256" key="19">
    <source>
        <dbReference type="SAM" id="MobiDB-lite"/>
    </source>
</evidence>
<evidence type="ECO:0000256" key="12">
    <source>
        <dbReference type="ARBA" id="ARBA00023098"/>
    </source>
</evidence>
<comment type="catalytic activity">
    <reaction evidence="1">
        <text>a 1,2-diacyl-sn-glycero-3-phosphate + CTP + H(+) = a CDP-1,2-diacyl-sn-glycerol + diphosphate</text>
        <dbReference type="Rhea" id="RHEA:16229"/>
        <dbReference type="ChEBI" id="CHEBI:15378"/>
        <dbReference type="ChEBI" id="CHEBI:33019"/>
        <dbReference type="ChEBI" id="CHEBI:37563"/>
        <dbReference type="ChEBI" id="CHEBI:58332"/>
        <dbReference type="ChEBI" id="CHEBI:58608"/>
        <dbReference type="EC" id="2.7.7.41"/>
    </reaction>
</comment>
<evidence type="ECO:0000256" key="7">
    <source>
        <dbReference type="ARBA" id="ARBA00022516"/>
    </source>
</evidence>
<keyword evidence="14" id="KW-0594">Phospholipid biosynthesis</keyword>
<dbReference type="GO" id="GO:0004605">
    <property type="term" value="F:phosphatidate cytidylyltransferase activity"/>
    <property type="evidence" value="ECO:0007669"/>
    <property type="project" value="UniProtKB-EC"/>
</dbReference>
<dbReference type="PANTHER" id="PTHR13773:SF8">
    <property type="entry name" value="PHOSPHATIDATE CYTIDYLYLTRANSFERASE, PHOTORECEPTOR-SPECIFIC"/>
    <property type="match status" value="1"/>
</dbReference>
<dbReference type="AlphaFoldDB" id="A0A7S4HS01"/>
<feature type="transmembrane region" description="Helical" evidence="20">
    <location>
        <begin position="274"/>
        <end position="293"/>
    </location>
</feature>
<dbReference type="Pfam" id="PF01148">
    <property type="entry name" value="CTP_transf_1"/>
    <property type="match status" value="1"/>
</dbReference>
<organism evidence="21">
    <name type="scientific">Odontella aurita</name>
    <dbReference type="NCBI Taxonomy" id="265563"/>
    <lineage>
        <taxon>Eukaryota</taxon>
        <taxon>Sar</taxon>
        <taxon>Stramenopiles</taxon>
        <taxon>Ochrophyta</taxon>
        <taxon>Bacillariophyta</taxon>
        <taxon>Mediophyceae</taxon>
        <taxon>Biddulphiophycidae</taxon>
        <taxon>Eupodiscales</taxon>
        <taxon>Odontellaceae</taxon>
        <taxon>Odontella</taxon>
    </lineage>
</organism>
<keyword evidence="15" id="KW-1208">Phospholipid metabolism</keyword>
<protein>
    <recommendedName>
        <fullName evidence="6">phosphatidate cytidylyltransferase</fullName>
        <ecNumber evidence="6">2.7.7.41</ecNumber>
    </recommendedName>
    <alternativeName>
        <fullName evidence="16">CDP-diacylglycerol synthase</fullName>
    </alternativeName>
    <alternativeName>
        <fullName evidence="17">CDP-diglyceride pyrophosphorylase</fullName>
    </alternativeName>
    <alternativeName>
        <fullName evidence="18">CDP-diglyceride synthase</fullName>
    </alternativeName>
</protein>
<accession>A0A7S4HS01</accession>
<evidence type="ECO:0000256" key="20">
    <source>
        <dbReference type="SAM" id="Phobius"/>
    </source>
</evidence>
<feature type="transmembrane region" description="Helical" evidence="20">
    <location>
        <begin position="234"/>
        <end position="254"/>
    </location>
</feature>
<feature type="transmembrane region" description="Helical" evidence="20">
    <location>
        <begin position="532"/>
        <end position="553"/>
    </location>
</feature>
<keyword evidence="13 20" id="KW-0472">Membrane</keyword>
<comment type="similarity">
    <text evidence="5">Belongs to the CDS family.</text>
</comment>
<evidence type="ECO:0000256" key="4">
    <source>
        <dbReference type="ARBA" id="ARBA00005189"/>
    </source>
</evidence>
<feature type="compositionally biased region" description="Basic and acidic residues" evidence="19">
    <location>
        <begin position="131"/>
        <end position="144"/>
    </location>
</feature>
<dbReference type="EMBL" id="HBKQ01004725">
    <property type="protein sequence ID" value="CAE2207549.1"/>
    <property type="molecule type" value="Transcribed_RNA"/>
</dbReference>
<evidence type="ECO:0000256" key="2">
    <source>
        <dbReference type="ARBA" id="ARBA00004141"/>
    </source>
</evidence>
<keyword evidence="12" id="KW-0443">Lipid metabolism</keyword>
<evidence type="ECO:0000256" key="17">
    <source>
        <dbReference type="ARBA" id="ARBA00032396"/>
    </source>
</evidence>